<proteinExistence type="predicted"/>
<comment type="caution">
    <text evidence="2">The sequence shown here is derived from an EMBL/GenBank/DDBJ whole genome shotgun (WGS) entry which is preliminary data.</text>
</comment>
<reference evidence="2" key="1">
    <citation type="submission" date="2022-07" db="EMBL/GenBank/DDBJ databases">
        <authorList>
            <person name="Macas J."/>
            <person name="Novak P."/>
            <person name="Neumann P."/>
        </authorList>
    </citation>
    <scope>NUCLEOTIDE SEQUENCE</scope>
</reference>
<keyword evidence="3" id="KW-1185">Reference proteome</keyword>
<gene>
    <name evidence="1" type="ORF">CEPIT_LOCUS20738</name>
    <name evidence="2" type="ORF">CEPIT_LOCUS43662</name>
</gene>
<evidence type="ECO:0000313" key="3">
    <source>
        <dbReference type="Proteomes" id="UP001152523"/>
    </source>
</evidence>
<evidence type="ECO:0000313" key="2">
    <source>
        <dbReference type="EMBL" id="CAH9147336.1"/>
    </source>
</evidence>
<dbReference type="AlphaFoldDB" id="A0AAV0GI39"/>
<name>A0AAV0GI39_9ASTE</name>
<dbReference type="Proteomes" id="UP001152523">
    <property type="component" value="Unassembled WGS sequence"/>
</dbReference>
<sequence length="413" mass="46846">MVWRSWMWPRKRWVRKSSKPQQRNTSDLVCGKQLLNQAETGRNFGTDKFVVLIESKIFQFKVLDCNKLRISETKKGITSAIDFDVTGITWLKSSMLKIFGDNRSSVKLELNKSLIVLYDANHFGGFIRIIEKGKDSLFIPEGRNGQGIDLFLKGITRAIDLLKEIGEKTLALELISSKNDEMIGNNVLEFLPNGNNYEPETSISGALLQADIEFLNSSHHSLDLVTLDEVQGVEHTPDSVENLKEFFQATLTNGVESLSHFLLREFERLLVSTLDNLDSLRLKATIEGKSSRTQKNSEHVDKNEKGGYYNALSDLAVSDWDYANTGFTGNDEFEKAFGESCSTLSENEKRVPISTVSDLWDYDANEVICQKALLVTRENCLPTQNLNTQKRMYKKKNQRSHLMRTRSQARAGL</sequence>
<dbReference type="EMBL" id="CAMAPF010000224">
    <property type="protein sequence ID" value="CAH9114452.1"/>
    <property type="molecule type" value="Genomic_DNA"/>
</dbReference>
<dbReference type="EMBL" id="CAMAPF010001127">
    <property type="protein sequence ID" value="CAH9147336.1"/>
    <property type="molecule type" value="Genomic_DNA"/>
</dbReference>
<organism evidence="2 3">
    <name type="scientific">Cuscuta epithymum</name>
    <dbReference type="NCBI Taxonomy" id="186058"/>
    <lineage>
        <taxon>Eukaryota</taxon>
        <taxon>Viridiplantae</taxon>
        <taxon>Streptophyta</taxon>
        <taxon>Embryophyta</taxon>
        <taxon>Tracheophyta</taxon>
        <taxon>Spermatophyta</taxon>
        <taxon>Magnoliopsida</taxon>
        <taxon>eudicotyledons</taxon>
        <taxon>Gunneridae</taxon>
        <taxon>Pentapetalae</taxon>
        <taxon>asterids</taxon>
        <taxon>lamiids</taxon>
        <taxon>Solanales</taxon>
        <taxon>Convolvulaceae</taxon>
        <taxon>Cuscuteae</taxon>
        <taxon>Cuscuta</taxon>
        <taxon>Cuscuta subgen. Cuscuta</taxon>
    </lineage>
</organism>
<evidence type="ECO:0000313" key="1">
    <source>
        <dbReference type="EMBL" id="CAH9114452.1"/>
    </source>
</evidence>
<accession>A0AAV0GI39</accession>
<protein>
    <submittedName>
        <fullName evidence="2">Uncharacterized protein</fullName>
    </submittedName>
</protein>